<dbReference type="AlphaFoldDB" id="D8PWR9"/>
<proteinExistence type="predicted"/>
<dbReference type="VEuPathDB" id="FungiDB:SCHCODRAFT_02682791"/>
<protein>
    <submittedName>
        <fullName evidence="2">Expressed protein</fullName>
    </submittedName>
</protein>
<evidence type="ECO:0000313" key="3">
    <source>
        <dbReference type="Proteomes" id="UP000007431"/>
    </source>
</evidence>
<gene>
    <name evidence="2" type="ORF">SCHCODRAFT_84522</name>
</gene>
<keyword evidence="3" id="KW-1185">Reference proteome</keyword>
<dbReference type="HOGENOM" id="CLU_1750747_0_0_1"/>
<dbReference type="InParanoid" id="D8PWR9"/>
<accession>D8PWR9</accession>
<name>D8PWR9_SCHCM</name>
<dbReference type="EMBL" id="GL377303">
    <property type="protein sequence ID" value="EFJ00262.1"/>
    <property type="molecule type" value="Genomic_DNA"/>
</dbReference>
<evidence type="ECO:0000256" key="1">
    <source>
        <dbReference type="SAM" id="MobiDB-lite"/>
    </source>
</evidence>
<evidence type="ECO:0000313" key="2">
    <source>
        <dbReference type="EMBL" id="EFJ00262.1"/>
    </source>
</evidence>
<reference evidence="2 3" key="1">
    <citation type="journal article" date="2010" name="Nat. Biotechnol.">
        <title>Genome sequence of the model mushroom Schizophyllum commune.</title>
        <authorList>
            <person name="Ohm R.A."/>
            <person name="de Jong J.F."/>
            <person name="Lugones L.G."/>
            <person name="Aerts A."/>
            <person name="Kothe E."/>
            <person name="Stajich J.E."/>
            <person name="de Vries R.P."/>
            <person name="Record E."/>
            <person name="Levasseur A."/>
            <person name="Baker S.E."/>
            <person name="Bartholomew K.A."/>
            <person name="Coutinho P.M."/>
            <person name="Erdmann S."/>
            <person name="Fowler T.J."/>
            <person name="Gathman A.C."/>
            <person name="Lombard V."/>
            <person name="Henrissat B."/>
            <person name="Knabe N."/>
            <person name="Kuees U."/>
            <person name="Lilly W.W."/>
            <person name="Lindquist E."/>
            <person name="Lucas S."/>
            <person name="Magnuson J.K."/>
            <person name="Piumi F."/>
            <person name="Raudaskoski M."/>
            <person name="Salamov A."/>
            <person name="Schmutz J."/>
            <person name="Schwarze F.W.M.R."/>
            <person name="vanKuyk P.A."/>
            <person name="Horton J.S."/>
            <person name="Grigoriev I.V."/>
            <person name="Woesten H.A.B."/>
        </authorList>
    </citation>
    <scope>NUCLEOTIDE SEQUENCE [LARGE SCALE GENOMIC DNA]</scope>
    <source>
        <strain evidence="3">H4-8 / FGSC 9210</strain>
    </source>
</reference>
<dbReference type="Proteomes" id="UP000007431">
    <property type="component" value="Unassembled WGS sequence"/>
</dbReference>
<organism evidence="3">
    <name type="scientific">Schizophyllum commune (strain H4-8 / FGSC 9210)</name>
    <name type="common">Split gill fungus</name>
    <dbReference type="NCBI Taxonomy" id="578458"/>
    <lineage>
        <taxon>Eukaryota</taxon>
        <taxon>Fungi</taxon>
        <taxon>Dikarya</taxon>
        <taxon>Basidiomycota</taxon>
        <taxon>Agaricomycotina</taxon>
        <taxon>Agaricomycetes</taxon>
        <taxon>Agaricomycetidae</taxon>
        <taxon>Agaricales</taxon>
        <taxon>Schizophyllaceae</taxon>
        <taxon>Schizophyllum</taxon>
    </lineage>
</organism>
<sequence>MVIDIWIAEEAIRAEKAEARQRSRQKRKKRAEGEESERIDKDALEKFFDDDDEKDGEEEDERGEGGWFDDLKALSPESDPGFGTAVGLGVGLGMRVDDKGNDPDAEKGDDEYELARKELMRMHAGSDAMVVGDWRAASPSGWGGGDDYF</sequence>
<feature type="compositionally biased region" description="Acidic residues" evidence="1">
    <location>
        <begin position="48"/>
        <end position="62"/>
    </location>
</feature>
<feature type="region of interest" description="Disordered" evidence="1">
    <location>
        <begin position="15"/>
        <end position="86"/>
    </location>
</feature>
<feature type="compositionally biased region" description="Basic and acidic residues" evidence="1">
    <location>
        <begin position="31"/>
        <end position="47"/>
    </location>
</feature>